<dbReference type="CDD" id="cd06222">
    <property type="entry name" value="RNase_H_like"/>
    <property type="match status" value="1"/>
</dbReference>
<proteinExistence type="predicted"/>
<reference evidence="2" key="1">
    <citation type="submission" date="2015-10" db="EMBL/GenBank/DDBJ databases">
        <authorList>
            <person name="Martinez-Garcia P.J."/>
            <person name="Crepeau M.W."/>
            <person name="Puiu D."/>
            <person name="Gonzalez-Ibeas D."/>
            <person name="Whalen J."/>
            <person name="Stevens K."/>
            <person name="Paul R."/>
            <person name="Butterfield T."/>
            <person name="Britton M."/>
            <person name="Reagan R."/>
            <person name="Chakraborty S."/>
            <person name="Walawage S.L."/>
            <person name="Vasquez-Gross H.A."/>
            <person name="Cardeno C."/>
            <person name="Famula R."/>
            <person name="Pratt K."/>
            <person name="Kuruganti S."/>
            <person name="Aradhya M.K."/>
            <person name="Leslie C.A."/>
            <person name="Dandekar A.M."/>
            <person name="Salzberg S.L."/>
            <person name="Wegrzyn J.L."/>
            <person name="Langley C.H."/>
            <person name="Neale D.B."/>
        </authorList>
    </citation>
    <scope>NUCLEOTIDE SEQUENCE</scope>
    <source>
        <tissue evidence="2">Leaves</tissue>
    </source>
</reference>
<sequence length="165" mass="18775">MDRFDNPNKVINIALSSLVEFREAHRLNEEAKEQKGDSRKEAKWTKLEEGFTKLNFDAALDVINQKLGIGLIVRNSEGVILFSLCSSKPFSGLPVLAECCALWRVAELCRDLDIKDVLSEGDAKSVIQAISNCKQERSWSRELLEDIKHLFSLRSDWQALFTYRG</sequence>
<dbReference type="InterPro" id="IPR036397">
    <property type="entry name" value="RNaseH_sf"/>
</dbReference>
<gene>
    <name evidence="2" type="ORF">F2P56_014303</name>
</gene>
<dbReference type="Gramene" id="Jr07_06070_p1">
    <property type="protein sequence ID" value="cds.Jr07_06070_p1"/>
    <property type="gene ID" value="Jr07_06070"/>
</dbReference>
<dbReference type="Gene3D" id="3.30.420.10">
    <property type="entry name" value="Ribonuclease H-like superfamily/Ribonuclease H"/>
    <property type="match status" value="1"/>
</dbReference>
<organism evidence="2 3">
    <name type="scientific">Juglans regia</name>
    <name type="common">English walnut</name>
    <dbReference type="NCBI Taxonomy" id="51240"/>
    <lineage>
        <taxon>Eukaryota</taxon>
        <taxon>Viridiplantae</taxon>
        <taxon>Streptophyta</taxon>
        <taxon>Embryophyta</taxon>
        <taxon>Tracheophyta</taxon>
        <taxon>Spermatophyta</taxon>
        <taxon>Magnoliopsida</taxon>
        <taxon>eudicotyledons</taxon>
        <taxon>Gunneridae</taxon>
        <taxon>Pentapetalae</taxon>
        <taxon>rosids</taxon>
        <taxon>fabids</taxon>
        <taxon>Fagales</taxon>
        <taxon>Juglandaceae</taxon>
        <taxon>Juglans</taxon>
    </lineage>
</organism>
<dbReference type="Pfam" id="PF13456">
    <property type="entry name" value="RVT_3"/>
    <property type="match status" value="1"/>
</dbReference>
<comment type="caution">
    <text evidence="2">The sequence shown here is derived from an EMBL/GenBank/DDBJ whole genome shotgun (WGS) entry which is preliminary data.</text>
</comment>
<evidence type="ECO:0000313" key="3">
    <source>
        <dbReference type="Proteomes" id="UP000619265"/>
    </source>
</evidence>
<evidence type="ECO:0000259" key="1">
    <source>
        <dbReference type="Pfam" id="PF13456"/>
    </source>
</evidence>
<dbReference type="GO" id="GO:0003676">
    <property type="term" value="F:nucleic acid binding"/>
    <property type="evidence" value="ECO:0007669"/>
    <property type="project" value="InterPro"/>
</dbReference>
<dbReference type="PANTHER" id="PTHR47723">
    <property type="entry name" value="OS05G0353850 PROTEIN"/>
    <property type="match status" value="1"/>
</dbReference>
<name>A0A834CS71_JUGRE</name>
<dbReference type="Proteomes" id="UP000619265">
    <property type="component" value="Unassembled WGS sequence"/>
</dbReference>
<protein>
    <recommendedName>
        <fullName evidence="1">RNase H type-1 domain-containing protein</fullName>
    </recommendedName>
</protein>
<dbReference type="InterPro" id="IPR053151">
    <property type="entry name" value="RNase_H-like"/>
</dbReference>
<dbReference type="PANTHER" id="PTHR47723:SF21">
    <property type="entry name" value="POLYNUCLEOTIDYL TRANSFERASE, RIBONUCLEASE H-LIKE SUPERFAMILY PROTEIN"/>
    <property type="match status" value="1"/>
</dbReference>
<reference evidence="2" key="2">
    <citation type="submission" date="2020-03" db="EMBL/GenBank/DDBJ databases">
        <title>Walnut 2.0.</title>
        <authorList>
            <person name="Marrano A."/>
            <person name="Britton M."/>
            <person name="Zimin A.V."/>
            <person name="Zaini P.A."/>
            <person name="Workman R."/>
            <person name="Puiu D."/>
            <person name="Bianco L."/>
            <person name="Allen B.J."/>
            <person name="Troggio M."/>
            <person name="Leslie C.A."/>
            <person name="Timp W."/>
            <person name="Dendekar A."/>
            <person name="Salzberg S.L."/>
            <person name="Neale D.B."/>
        </authorList>
    </citation>
    <scope>NUCLEOTIDE SEQUENCE</scope>
    <source>
        <tissue evidence="2">Leaves</tissue>
    </source>
</reference>
<accession>A0A834CS71</accession>
<dbReference type="InterPro" id="IPR044730">
    <property type="entry name" value="RNase_H-like_dom_plant"/>
</dbReference>
<dbReference type="EMBL" id="LIHL02000007">
    <property type="protein sequence ID" value="KAF5464210.1"/>
    <property type="molecule type" value="Genomic_DNA"/>
</dbReference>
<evidence type="ECO:0000313" key="2">
    <source>
        <dbReference type="EMBL" id="KAF5464210.1"/>
    </source>
</evidence>
<dbReference type="GO" id="GO:0004523">
    <property type="term" value="F:RNA-DNA hybrid ribonuclease activity"/>
    <property type="evidence" value="ECO:0007669"/>
    <property type="project" value="InterPro"/>
</dbReference>
<dbReference type="InterPro" id="IPR002156">
    <property type="entry name" value="RNaseH_domain"/>
</dbReference>
<dbReference type="AlphaFoldDB" id="A0A834CS71"/>
<feature type="domain" description="RNase H type-1" evidence="1">
    <location>
        <begin position="55"/>
        <end position="159"/>
    </location>
</feature>